<proteinExistence type="predicted"/>
<name>A0ABX8XX70_9ACTN</name>
<protein>
    <recommendedName>
        <fullName evidence="3">Apea-like HEPN domain-containing protein</fullName>
    </recommendedName>
</protein>
<sequence length="290" mass="32192">MLAADSGRSELLEDRLAEVGLELTWLEEAAERYDAAWQGNRRRGAELDGLIGLTSDHSLLASWILAALRGSGSSHDFGHDLRAAVTERAVAEIADPPAELPSRWKPVVFGWTLGKVVGRVDHSLPVAPAMLPTDVNVRAAYEGLVEHVLHLGTLQEPWPEMIGTSTFWRGAGLAEGLLPEARNGQDAVKQLVVEVRRILPEHMGTLIGRHFSQFAERRNTLSHVADMPDRPRFVDVKELARDWNQVRLTIMGITQFLCSQVALELKESASRAVREGTWDDLVWELVAFDD</sequence>
<gene>
    <name evidence="1" type="ORF">K1J60_32025</name>
</gene>
<accession>A0ABX8XX70</accession>
<reference evidence="1 2" key="1">
    <citation type="submission" date="2021-08" db="EMBL/GenBank/DDBJ databases">
        <authorList>
            <person name="Ping M."/>
        </authorList>
    </citation>
    <scope>NUCLEOTIDE SEQUENCE [LARGE SCALE GENOMIC DNA]</scope>
    <source>
        <strain evidence="1 2">MG28</strain>
    </source>
</reference>
<evidence type="ECO:0008006" key="3">
    <source>
        <dbReference type="Google" id="ProtNLM"/>
    </source>
</evidence>
<evidence type="ECO:0000313" key="2">
    <source>
        <dbReference type="Proteomes" id="UP000827138"/>
    </source>
</evidence>
<organism evidence="1 2">
    <name type="scientific">Streptomyces akebiae</name>
    <dbReference type="NCBI Taxonomy" id="2865673"/>
    <lineage>
        <taxon>Bacteria</taxon>
        <taxon>Bacillati</taxon>
        <taxon>Actinomycetota</taxon>
        <taxon>Actinomycetes</taxon>
        <taxon>Kitasatosporales</taxon>
        <taxon>Streptomycetaceae</taxon>
        <taxon>Streptomyces</taxon>
    </lineage>
</organism>
<dbReference type="EMBL" id="CP080647">
    <property type="protein sequence ID" value="QYX80531.1"/>
    <property type="molecule type" value="Genomic_DNA"/>
</dbReference>
<keyword evidence="2" id="KW-1185">Reference proteome</keyword>
<dbReference type="Proteomes" id="UP000827138">
    <property type="component" value="Chromosome"/>
</dbReference>
<evidence type="ECO:0000313" key="1">
    <source>
        <dbReference type="EMBL" id="QYX80531.1"/>
    </source>
</evidence>
<dbReference type="RefSeq" id="WP_220649242.1">
    <property type="nucleotide sequence ID" value="NZ_CP080647.1"/>
</dbReference>